<evidence type="ECO:0000313" key="2">
    <source>
        <dbReference type="Proteomes" id="UP000548978"/>
    </source>
</evidence>
<keyword evidence="2" id="KW-1185">Reference proteome</keyword>
<gene>
    <name evidence="1" type="ORF">FHS65_000922</name>
</gene>
<proteinExistence type="predicted"/>
<dbReference type="OrthoDB" id="543755at2"/>
<dbReference type="RefSeq" id="WP_123287642.1">
    <property type="nucleotide sequence ID" value="NZ_JACIJB010000002.1"/>
</dbReference>
<dbReference type="AlphaFoldDB" id="A0A7W9A2V9"/>
<dbReference type="Pfam" id="PF05159">
    <property type="entry name" value="Capsule_synth"/>
    <property type="match status" value="4"/>
</dbReference>
<accession>A0A7W9A2V9</accession>
<sequence length="679" mass="72693">MSDDRPHAWVSAPGLWKIRGLAAFLSDYRLQGVPTPATRAVVGWGRKGTSLVGRTWAEQTRVPYLALEDGFLRSVGLGEAGAAPHSLLIDDLGVHHDARRPSRLESLIREPEPWFDTAMETRARALIQTLRDAGPSKTSMGRTDLDLPPACGPRILVVDQTAGDASIAGGLADRDSFARMLEAARFATGSGQLLVRRHPATVAGLKRGCLASEALTGAIPVDDVALDVLLPQVDAVFTVSSGLGFEALIRGLPVHCFGLPFHAGWGLTTDHLACPRPGMTRSLEVLVAAALIVQARYVDPVTQTPSTPEAAVSRLLQQRDRARRLAGYSACVGFSPAKRGAVRRLMNSPLGETAFFTSTAAAVTAARQRGGRLVVWAGKESPDVAPAAEAATLPLWRMEDGFLRSRGLGSDFRAALSAVLDPTGIHFDGSRPSALEQALEAGQTPAADLVRARALRQALVERGLSKYNLGGATPPPDWPTDRDRVLIVGQVENDRSILLGCEDIRTNAGLVRAVRARLPDAFLIYRDHPDTVAGNRPGRLDADTAGLVDARAEGLDITACLDACDGLATMTSLTGFEALLRGKRVMTCGRPFYAGWGLTEDTLSFPRRTRRVDLDTLIAEALIRYPLYVTPDGYPCEAEDVAQQLGQPGPSTDTGRSGGLRRWGRGLIASLDRSDPPAY</sequence>
<dbReference type="CDD" id="cd16439">
    <property type="entry name" value="beta_Kdo_transferase_KpsC_2"/>
    <property type="match status" value="1"/>
</dbReference>
<protein>
    <submittedName>
        <fullName evidence="1">Capsular polysaccharide export protein</fullName>
    </submittedName>
</protein>
<name>A0A7W9A2V9_9CAUL</name>
<organism evidence="1 2">
    <name type="scientific">Brevundimonas halotolerans</name>
    <dbReference type="NCBI Taxonomy" id="69670"/>
    <lineage>
        <taxon>Bacteria</taxon>
        <taxon>Pseudomonadati</taxon>
        <taxon>Pseudomonadota</taxon>
        <taxon>Alphaproteobacteria</taxon>
        <taxon>Caulobacterales</taxon>
        <taxon>Caulobacteraceae</taxon>
        <taxon>Brevundimonas</taxon>
    </lineage>
</organism>
<dbReference type="EMBL" id="JACIJB010000002">
    <property type="protein sequence ID" value="MBB5660182.1"/>
    <property type="molecule type" value="Genomic_DNA"/>
</dbReference>
<reference evidence="1 2" key="1">
    <citation type="submission" date="2020-08" db="EMBL/GenBank/DDBJ databases">
        <title>Genomic Encyclopedia of Type Strains, Phase IV (KMG-IV): sequencing the most valuable type-strain genomes for metagenomic binning, comparative biology and taxonomic classification.</title>
        <authorList>
            <person name="Goeker M."/>
        </authorList>
    </citation>
    <scope>NUCLEOTIDE SEQUENCE [LARGE SCALE GENOMIC DNA]</scope>
    <source>
        <strain evidence="1 2">DSM 24448</strain>
    </source>
</reference>
<dbReference type="Proteomes" id="UP000548978">
    <property type="component" value="Unassembled WGS sequence"/>
</dbReference>
<dbReference type="InterPro" id="IPR007833">
    <property type="entry name" value="Capsule_polysaccharide_synth"/>
</dbReference>
<dbReference type="CDD" id="cd16440">
    <property type="entry name" value="beta_Kdo_transferase_KpsC_1"/>
    <property type="match status" value="1"/>
</dbReference>
<dbReference type="GO" id="GO:0000271">
    <property type="term" value="P:polysaccharide biosynthetic process"/>
    <property type="evidence" value="ECO:0007669"/>
    <property type="project" value="InterPro"/>
</dbReference>
<evidence type="ECO:0000313" key="1">
    <source>
        <dbReference type="EMBL" id="MBB5660182.1"/>
    </source>
</evidence>
<comment type="caution">
    <text evidence="1">The sequence shown here is derived from an EMBL/GenBank/DDBJ whole genome shotgun (WGS) entry which is preliminary data.</text>
</comment>
<dbReference type="GO" id="GO:0015774">
    <property type="term" value="P:polysaccharide transport"/>
    <property type="evidence" value="ECO:0007669"/>
    <property type="project" value="InterPro"/>
</dbReference>